<organism evidence="2 3">
    <name type="scientific">Dermatophagoides farinae</name>
    <name type="common">American house dust mite</name>
    <dbReference type="NCBI Taxonomy" id="6954"/>
    <lineage>
        <taxon>Eukaryota</taxon>
        <taxon>Metazoa</taxon>
        <taxon>Ecdysozoa</taxon>
        <taxon>Arthropoda</taxon>
        <taxon>Chelicerata</taxon>
        <taxon>Arachnida</taxon>
        <taxon>Acari</taxon>
        <taxon>Acariformes</taxon>
        <taxon>Sarcoptiformes</taxon>
        <taxon>Astigmata</taxon>
        <taxon>Psoroptidia</taxon>
        <taxon>Analgoidea</taxon>
        <taxon>Pyroglyphidae</taxon>
        <taxon>Dermatophagoidinae</taxon>
        <taxon>Dermatophagoides</taxon>
    </lineage>
</organism>
<reference evidence="2" key="1">
    <citation type="submission" date="2013-05" db="EMBL/GenBank/DDBJ databases">
        <authorList>
            <person name="Yim A.K.Y."/>
            <person name="Chan T.F."/>
            <person name="Ji K.M."/>
            <person name="Liu X.Y."/>
            <person name="Zhou J.W."/>
            <person name="Li R.Q."/>
            <person name="Yang K.Y."/>
            <person name="Li J."/>
            <person name="Li M."/>
            <person name="Law P.T.W."/>
            <person name="Wu Y.L."/>
            <person name="Cai Z.L."/>
            <person name="Qin H."/>
            <person name="Bao Y."/>
            <person name="Leung R.K.K."/>
            <person name="Ng P.K.S."/>
            <person name="Zou J."/>
            <person name="Zhong X.J."/>
            <person name="Ran P.X."/>
            <person name="Zhong N.S."/>
            <person name="Liu Z.G."/>
            <person name="Tsui S.K.W."/>
        </authorList>
    </citation>
    <scope>NUCLEOTIDE SEQUENCE</scope>
    <source>
        <strain evidence="2">Derf</strain>
        <tissue evidence="2">Whole organism</tissue>
    </source>
</reference>
<sequence length="89" mass="9487">MTLVETPPPPPLLLPPPLPLNNDDDDKLSLIAVRMAPSNCCCDCDCNCSLHGNLQIKRIGISASDGKRVSSRILTTTVPISFGNAILNC</sequence>
<reference evidence="2" key="2">
    <citation type="journal article" date="2022" name="Res Sq">
        <title>Comparative Genomics Reveals Insights into the Divergent Evolution of Astigmatic Mites and Household Pest Adaptations.</title>
        <authorList>
            <person name="Xiong Q."/>
            <person name="Wan A.T.-Y."/>
            <person name="Liu X.-Y."/>
            <person name="Fung C.S.-H."/>
            <person name="Xiao X."/>
            <person name="Malainual N."/>
            <person name="Hou J."/>
            <person name="Wang L."/>
            <person name="Wang M."/>
            <person name="Yang K."/>
            <person name="Cui Y."/>
            <person name="Leung E."/>
            <person name="Nong W."/>
            <person name="Shin S.-K."/>
            <person name="Au S."/>
            <person name="Jeong K.Y."/>
            <person name="Chew F.T."/>
            <person name="Hui J."/>
            <person name="Leung T.F."/>
            <person name="Tungtrongchitr A."/>
            <person name="Zhong N."/>
            <person name="Liu Z."/>
            <person name="Tsui S."/>
        </authorList>
    </citation>
    <scope>NUCLEOTIDE SEQUENCE</scope>
    <source>
        <strain evidence="2">Derf</strain>
        <tissue evidence="2">Whole organism</tissue>
    </source>
</reference>
<evidence type="ECO:0000256" key="1">
    <source>
        <dbReference type="SAM" id="MobiDB-lite"/>
    </source>
</evidence>
<name>A0A922I3E8_DERFA</name>
<proteinExistence type="predicted"/>
<keyword evidence="3" id="KW-1185">Reference proteome</keyword>
<evidence type="ECO:0000313" key="2">
    <source>
        <dbReference type="EMBL" id="KAH9517808.1"/>
    </source>
</evidence>
<dbReference type="EMBL" id="ASGP02000003">
    <property type="protein sequence ID" value="KAH9517808.1"/>
    <property type="molecule type" value="Genomic_DNA"/>
</dbReference>
<dbReference type="Proteomes" id="UP000790347">
    <property type="component" value="Unassembled WGS sequence"/>
</dbReference>
<evidence type="ECO:0000313" key="3">
    <source>
        <dbReference type="Proteomes" id="UP000790347"/>
    </source>
</evidence>
<dbReference type="AlphaFoldDB" id="A0A922I3E8"/>
<accession>A0A922I3E8</accession>
<protein>
    <submittedName>
        <fullName evidence="2">Uncharacterized protein</fullName>
    </submittedName>
</protein>
<feature type="compositionally biased region" description="Pro residues" evidence="1">
    <location>
        <begin position="1"/>
        <end position="19"/>
    </location>
</feature>
<feature type="region of interest" description="Disordered" evidence="1">
    <location>
        <begin position="1"/>
        <end position="20"/>
    </location>
</feature>
<gene>
    <name evidence="2" type="ORF">DERF_008438</name>
</gene>
<comment type="caution">
    <text evidence="2">The sequence shown here is derived from an EMBL/GenBank/DDBJ whole genome shotgun (WGS) entry which is preliminary data.</text>
</comment>